<gene>
    <name evidence="1" type="ORF">NWP23_13625</name>
</gene>
<comment type="caution">
    <text evidence="1">The sequence shown here is derived from an EMBL/GenBank/DDBJ whole genome shotgun (WGS) entry which is preliminary data.</text>
</comment>
<reference evidence="1 2" key="1">
    <citation type="journal article" date="2023" name="J. Phycol.">
        <title>Chrysosporum ovalisporum is synonymous with the true-branching cyanobacterium Umezakia natans (Nostocales/Aphanizomenonaceae).</title>
        <authorList>
            <person name="McGregor G.B."/>
            <person name="Sendall B.C."/>
            <person name="Niiyama Y."/>
            <person name="Tuji A."/>
            <person name="Willis A."/>
        </authorList>
    </citation>
    <scope>NUCLEOTIDE SEQUENCE [LARGE SCALE GENOMIC DNA]</scope>
    <source>
        <strain evidence="1 2">FSS-62</strain>
    </source>
</reference>
<evidence type="ECO:0000313" key="1">
    <source>
        <dbReference type="EMBL" id="MDH6064772.1"/>
    </source>
</evidence>
<organism evidence="1 2">
    <name type="scientific">Umezakia ovalisporum FSS-62</name>
    <dbReference type="NCBI Taxonomy" id="2971776"/>
    <lineage>
        <taxon>Bacteria</taxon>
        <taxon>Bacillati</taxon>
        <taxon>Cyanobacteriota</taxon>
        <taxon>Cyanophyceae</taxon>
        <taxon>Nostocales</taxon>
        <taxon>Nodulariaceae</taxon>
        <taxon>Umezakia</taxon>
    </lineage>
</organism>
<protein>
    <submittedName>
        <fullName evidence="1">Uncharacterized protein</fullName>
    </submittedName>
</protein>
<name>A0AA43H0P2_9CYAN</name>
<dbReference type="RefSeq" id="WP_280649385.1">
    <property type="nucleotide sequence ID" value="NZ_JANQDL010000095.1"/>
</dbReference>
<sequence length="87" mass="10132">MSRLNHQLPLYGRLVVPQLCCQNSGELKIYLLHYGEYVESQINLVFPNLAITQLPKLVTEYRIQTRNAMRKAIKNRVRNLTGDYSKP</sequence>
<evidence type="ECO:0000313" key="2">
    <source>
        <dbReference type="Proteomes" id="UP001159370"/>
    </source>
</evidence>
<dbReference type="Proteomes" id="UP001159370">
    <property type="component" value="Unassembled WGS sequence"/>
</dbReference>
<dbReference type="GeneID" id="83684587"/>
<dbReference type="AlphaFoldDB" id="A0AA43H0P2"/>
<dbReference type="EMBL" id="JANQDL010000095">
    <property type="protein sequence ID" value="MDH6064772.1"/>
    <property type="molecule type" value="Genomic_DNA"/>
</dbReference>
<proteinExistence type="predicted"/>
<accession>A0AA43H0P2</accession>